<dbReference type="SUPFAM" id="SSF48208">
    <property type="entry name" value="Six-hairpin glycosidases"/>
    <property type="match status" value="1"/>
</dbReference>
<dbReference type="GO" id="GO:0005975">
    <property type="term" value="P:carbohydrate metabolic process"/>
    <property type="evidence" value="ECO:0007669"/>
    <property type="project" value="InterPro"/>
</dbReference>
<sequence length="389" mass="44972">MPFPPDPSVIVPRRQHPNLAKCIQLMEQVYGDFGAIENPDIWIPPPMADCHKGRYLWTDAFGVINFLTIYKETGDERYRTLACRLIHAVHDILGSDRSGQFRLPGASEDEPLAGGLRIGKTGRYGRNGDGQYLHYHTMWMFALNRTTMATGDPSWNELAMQLAKYTWPRFFRNPNNHMMGTWWKLSVDLTHSLTISEGYLDPLDCFLVLTLLQATSDACGSDIYLDDLIDKFCDLARDRSINERADDYLDLGMGLWLSHWLVSHEDWARTLMKANVRSLRGFLSPEYMDRQPLRNRIAFREMGAIIGSQVVYRTVLDHPEWAEELLAYATDALRFWEGRVEPLIDPADWPITFNMMASAYVPGAWVHGYFRDNWFDNWIEQFEASDQEE</sequence>
<keyword evidence="1" id="KW-0326">Glycosidase</keyword>
<gene>
    <name evidence="1" type="ORF">AAP_03676</name>
</gene>
<dbReference type="AlphaFoldDB" id="A0A167XX35"/>
<dbReference type="EMBL" id="AZGZ01000016">
    <property type="protein sequence ID" value="KZZ90581.1"/>
    <property type="molecule type" value="Genomic_DNA"/>
</dbReference>
<comment type="caution">
    <text evidence="1">The sequence shown here is derived from an EMBL/GenBank/DDBJ whole genome shotgun (WGS) entry which is preliminary data.</text>
</comment>
<evidence type="ECO:0000313" key="2">
    <source>
        <dbReference type="Proteomes" id="UP000242877"/>
    </source>
</evidence>
<dbReference type="OrthoDB" id="302966at2759"/>
<reference evidence="1 2" key="1">
    <citation type="journal article" date="2016" name="Genome Biol. Evol.">
        <title>Divergent and convergent evolution of fungal pathogenicity.</title>
        <authorList>
            <person name="Shang Y."/>
            <person name="Xiao G."/>
            <person name="Zheng P."/>
            <person name="Cen K."/>
            <person name="Zhan S."/>
            <person name="Wang C."/>
        </authorList>
    </citation>
    <scope>NUCLEOTIDE SEQUENCE [LARGE SCALE GENOMIC DNA]</scope>
    <source>
        <strain evidence="1 2">ARSEF 7405</strain>
    </source>
</reference>
<protein>
    <submittedName>
        <fullName evidence="1">Six-hairpin glycosidase-like protein</fullName>
    </submittedName>
</protein>
<dbReference type="VEuPathDB" id="FungiDB:AAP_03676"/>
<name>A0A167XX35_9EURO</name>
<organism evidence="1 2">
    <name type="scientific">Ascosphaera apis ARSEF 7405</name>
    <dbReference type="NCBI Taxonomy" id="392613"/>
    <lineage>
        <taxon>Eukaryota</taxon>
        <taxon>Fungi</taxon>
        <taxon>Dikarya</taxon>
        <taxon>Ascomycota</taxon>
        <taxon>Pezizomycotina</taxon>
        <taxon>Eurotiomycetes</taxon>
        <taxon>Eurotiomycetidae</taxon>
        <taxon>Onygenales</taxon>
        <taxon>Ascosphaeraceae</taxon>
        <taxon>Ascosphaera</taxon>
    </lineage>
</organism>
<evidence type="ECO:0000313" key="1">
    <source>
        <dbReference type="EMBL" id="KZZ90581.1"/>
    </source>
</evidence>
<dbReference type="InterPro" id="IPR008928">
    <property type="entry name" value="6-hairpin_glycosidase_sf"/>
</dbReference>
<dbReference type="Proteomes" id="UP000242877">
    <property type="component" value="Unassembled WGS sequence"/>
</dbReference>
<keyword evidence="1" id="KW-0378">Hydrolase</keyword>
<keyword evidence="2" id="KW-1185">Reference proteome</keyword>
<proteinExistence type="predicted"/>
<accession>A0A167XX35</accession>
<dbReference type="GO" id="GO:0016798">
    <property type="term" value="F:hydrolase activity, acting on glycosyl bonds"/>
    <property type="evidence" value="ECO:0007669"/>
    <property type="project" value="UniProtKB-KW"/>
</dbReference>